<proteinExistence type="predicted"/>
<feature type="domain" description="ADYC" evidence="1">
    <location>
        <begin position="104"/>
        <end position="285"/>
    </location>
</feature>
<keyword evidence="4" id="KW-1185">Reference proteome</keyword>
<dbReference type="AlphaFoldDB" id="A0A511T2J9"/>
<protein>
    <recommendedName>
        <fullName evidence="1">ADYC domain-containing protein</fullName>
    </recommendedName>
</protein>
<comment type="caution">
    <text evidence="2">The sequence shown here is derived from an EMBL/GenBank/DDBJ whole genome shotgun (WGS) entry which is preliminary data.</text>
</comment>
<evidence type="ECO:0000313" key="5">
    <source>
        <dbReference type="Proteomes" id="UP000321514"/>
    </source>
</evidence>
<reference evidence="3 4" key="1">
    <citation type="submission" date="2016-10" db="EMBL/GenBank/DDBJ databases">
        <authorList>
            <person name="Varghese N."/>
            <person name="Submissions S."/>
        </authorList>
    </citation>
    <scope>NUCLEOTIDE SEQUENCE [LARGE SCALE GENOMIC DNA]</scope>
    <source>
        <strain evidence="3 4">DSM 16525</strain>
    </source>
</reference>
<dbReference type="STRING" id="1334629.MFUL124B02_02940"/>
<organism evidence="2 5">
    <name type="scientific">Myxococcus fulvus</name>
    <dbReference type="NCBI Taxonomy" id="33"/>
    <lineage>
        <taxon>Bacteria</taxon>
        <taxon>Pseudomonadati</taxon>
        <taxon>Myxococcota</taxon>
        <taxon>Myxococcia</taxon>
        <taxon>Myxococcales</taxon>
        <taxon>Cystobacterineae</taxon>
        <taxon>Myxococcaceae</taxon>
        <taxon>Myxococcus</taxon>
    </lineage>
</organism>
<evidence type="ECO:0000259" key="1">
    <source>
        <dbReference type="Pfam" id="PF20032"/>
    </source>
</evidence>
<name>A0A511T2J9_MYXFU</name>
<evidence type="ECO:0000313" key="4">
    <source>
        <dbReference type="Proteomes" id="UP000183760"/>
    </source>
</evidence>
<dbReference type="InterPro" id="IPR045426">
    <property type="entry name" value="ADYC"/>
</dbReference>
<dbReference type="EMBL" id="FOIB01000001">
    <property type="protein sequence ID" value="SES86414.1"/>
    <property type="molecule type" value="Genomic_DNA"/>
</dbReference>
<evidence type="ECO:0000313" key="2">
    <source>
        <dbReference type="EMBL" id="GEN07578.1"/>
    </source>
</evidence>
<gene>
    <name evidence="2" type="ORF">MFU01_26150</name>
    <name evidence="3" type="ORF">SAMN05443572_101408</name>
</gene>
<sequence length="323" mass="33430">MVARRMVGAVVIACGLVGCGSAVEVEESRTLGTQVAELSSPNGRNLNGRNLNGRNLNSTELGQMLVSVRFAGAERADAGAPALSNTWLDGSVLHGATSQGVVSGMDLLGARFVGELGSGDTVPLRIDDIQPATGASADVWVYRVSYYAADEGAWKPACQAADGSALGAIALTGRWDYRQGVAGGGAKIEDAQAFTFACEGAALAKCVRFGYRPWAGSVNGQSLGELHQACTRMVRADFCGDGTSYTTDGNWVNLYDASGVQQDSESWSLEAEWDAAGARCRSQTTRAGTQAVSCSSGTVVPTCGPSSNFETGALLVSEVPLVP</sequence>
<accession>A0A511T2J9</accession>
<evidence type="ECO:0000313" key="3">
    <source>
        <dbReference type="EMBL" id="SES86414.1"/>
    </source>
</evidence>
<dbReference type="OrthoDB" id="8066319at2"/>
<reference evidence="2 5" key="2">
    <citation type="submission" date="2019-07" db="EMBL/GenBank/DDBJ databases">
        <title>Whole genome shotgun sequence of Myxococcus fulvus NBRC 100333.</title>
        <authorList>
            <person name="Hosoyama A."/>
            <person name="Uohara A."/>
            <person name="Ohji S."/>
            <person name="Ichikawa N."/>
        </authorList>
    </citation>
    <scope>NUCLEOTIDE SEQUENCE [LARGE SCALE GENOMIC DNA]</scope>
    <source>
        <strain evidence="2 5">NBRC 100333</strain>
    </source>
</reference>
<dbReference type="Proteomes" id="UP000183760">
    <property type="component" value="Unassembled WGS sequence"/>
</dbReference>
<dbReference type="Proteomes" id="UP000321514">
    <property type="component" value="Unassembled WGS sequence"/>
</dbReference>
<dbReference type="PROSITE" id="PS51257">
    <property type="entry name" value="PROKAR_LIPOPROTEIN"/>
    <property type="match status" value="1"/>
</dbReference>
<dbReference type="EMBL" id="BJXR01000025">
    <property type="protein sequence ID" value="GEN07578.1"/>
    <property type="molecule type" value="Genomic_DNA"/>
</dbReference>
<dbReference type="RefSeq" id="WP_143096908.1">
    <property type="nucleotide sequence ID" value="NZ_BJXR01000025.1"/>
</dbReference>
<dbReference type="Pfam" id="PF20032">
    <property type="entry name" value="ADYC"/>
    <property type="match status" value="1"/>
</dbReference>